<dbReference type="GO" id="GO:0004853">
    <property type="term" value="F:uroporphyrinogen decarboxylase activity"/>
    <property type="evidence" value="ECO:0007669"/>
    <property type="project" value="InterPro"/>
</dbReference>
<dbReference type="AlphaFoldDB" id="A0A523RTD3"/>
<dbReference type="GO" id="GO:0006779">
    <property type="term" value="P:porphyrin-containing compound biosynthetic process"/>
    <property type="evidence" value="ECO:0007669"/>
    <property type="project" value="InterPro"/>
</dbReference>
<dbReference type="PANTHER" id="PTHR47099">
    <property type="entry name" value="METHYLCOBAMIDE:COM METHYLTRANSFERASE MTBA"/>
    <property type="match status" value="1"/>
</dbReference>
<organism evidence="2 3">
    <name type="scientific">Aerophobetes bacterium</name>
    <dbReference type="NCBI Taxonomy" id="2030807"/>
    <lineage>
        <taxon>Bacteria</taxon>
        <taxon>Candidatus Aerophobota</taxon>
    </lineage>
</organism>
<dbReference type="InterPro" id="IPR038071">
    <property type="entry name" value="UROD/MetE-like_sf"/>
</dbReference>
<protein>
    <recommendedName>
        <fullName evidence="1">Uroporphyrinogen decarboxylase (URO-D) domain-containing protein</fullName>
    </recommendedName>
</protein>
<name>A0A523RTD3_UNCAE</name>
<evidence type="ECO:0000259" key="1">
    <source>
        <dbReference type="Pfam" id="PF01208"/>
    </source>
</evidence>
<evidence type="ECO:0000313" key="2">
    <source>
        <dbReference type="EMBL" id="TET08946.1"/>
    </source>
</evidence>
<evidence type="ECO:0000313" key="3">
    <source>
        <dbReference type="Proteomes" id="UP000316360"/>
    </source>
</evidence>
<dbReference type="EMBL" id="SOKJ01000322">
    <property type="protein sequence ID" value="TET08946.1"/>
    <property type="molecule type" value="Genomic_DNA"/>
</dbReference>
<dbReference type="PANTHER" id="PTHR47099:SF1">
    <property type="entry name" value="METHYLCOBAMIDE:COM METHYLTRANSFERASE MTBA"/>
    <property type="match status" value="1"/>
</dbReference>
<dbReference type="InterPro" id="IPR000257">
    <property type="entry name" value="Uroporphyrinogen_deCOase"/>
</dbReference>
<sequence length="383" mass="44166">MNSKDRMVKTLNGEKPDTVAVAPHWWGHYKFEIAGKNYITDWYRDGSSMVEIYAKFYETFKPDWFHLHGGTPGYYRYLRVRKEGDRFFLINPLGWEPPIGGWCDEILKDEFLYSQRRKPKLSSLESKQQIDEYLETYVKVDAESIIEAGFTDHIRGIVREYGDEAFLAVHIGSPASHIFTPHVGIMGFEKTMIALVEQPELMKYLIEKVSGISLEWAKAYAEAGCDAFIISEAEFSSDLVSPKMYEEILFDIHQRYFKKISEMGIFPMLCFFGDINPLIKYINKIGIKALMVEENRKGFSMDILKTREILNEEITLFGNINPYEVLVKGRPEDVEKAVKKQLLAAQKGRFIISNGSPLIRGTPVENVKTMIEAARRYGKNPQY</sequence>
<accession>A0A523RTD3</accession>
<proteinExistence type="predicted"/>
<dbReference type="InterPro" id="IPR052024">
    <property type="entry name" value="Methanogen_methyltrans"/>
</dbReference>
<dbReference type="Proteomes" id="UP000316360">
    <property type="component" value="Unassembled WGS sequence"/>
</dbReference>
<reference evidence="2 3" key="1">
    <citation type="submission" date="2019-03" db="EMBL/GenBank/DDBJ databases">
        <title>Metabolic potential of uncultured bacteria and archaea associated with petroleum seepage in deep-sea sediments.</title>
        <authorList>
            <person name="Dong X."/>
            <person name="Hubert C."/>
        </authorList>
    </citation>
    <scope>NUCLEOTIDE SEQUENCE [LARGE SCALE GENOMIC DNA]</scope>
    <source>
        <strain evidence="2">E44_bin7</strain>
    </source>
</reference>
<dbReference type="SUPFAM" id="SSF51726">
    <property type="entry name" value="UROD/MetE-like"/>
    <property type="match status" value="1"/>
</dbReference>
<dbReference type="Pfam" id="PF01208">
    <property type="entry name" value="URO-D"/>
    <property type="match status" value="1"/>
</dbReference>
<feature type="domain" description="Uroporphyrinogen decarboxylase (URO-D)" evidence="1">
    <location>
        <begin position="150"/>
        <end position="377"/>
    </location>
</feature>
<comment type="caution">
    <text evidence="2">The sequence shown here is derived from an EMBL/GenBank/DDBJ whole genome shotgun (WGS) entry which is preliminary data.</text>
</comment>
<dbReference type="Gene3D" id="3.20.20.210">
    <property type="match status" value="1"/>
</dbReference>
<gene>
    <name evidence="2" type="ORF">E3J84_05640</name>
</gene>